<dbReference type="Pfam" id="PF21027">
    <property type="entry name" value="Sde0182_C"/>
    <property type="match status" value="1"/>
</dbReference>
<accession>A0A9X0B7G0</accession>
<feature type="domain" description="Cellulose-binding Sde182 nucleoside hydrolase-like" evidence="2">
    <location>
        <begin position="33"/>
        <end position="334"/>
    </location>
</feature>
<dbReference type="InterPro" id="IPR013783">
    <property type="entry name" value="Ig-like_fold"/>
</dbReference>
<reference evidence="4" key="1">
    <citation type="submission" date="2022-12" db="EMBL/GenBank/DDBJ databases">
        <authorList>
            <person name="Petersen C."/>
        </authorList>
    </citation>
    <scope>NUCLEOTIDE SEQUENCE</scope>
    <source>
        <strain evidence="4">IBT 29677</strain>
    </source>
</reference>
<proteinExistence type="predicted"/>
<keyword evidence="1" id="KW-0732">Signal</keyword>
<evidence type="ECO:0000313" key="5">
    <source>
        <dbReference type="Proteomes" id="UP001147747"/>
    </source>
</evidence>
<protein>
    <recommendedName>
        <fullName evidence="6">DUF1593-domain-containing protein</fullName>
    </recommendedName>
</protein>
<dbReference type="InterPro" id="IPR048527">
    <property type="entry name" value="Sde182_C"/>
</dbReference>
<dbReference type="Pfam" id="PF07632">
    <property type="entry name" value="Sde182_NH-like"/>
    <property type="match status" value="1"/>
</dbReference>
<evidence type="ECO:0000259" key="3">
    <source>
        <dbReference type="Pfam" id="PF21027"/>
    </source>
</evidence>
<dbReference type="Proteomes" id="UP001147747">
    <property type="component" value="Unassembled WGS sequence"/>
</dbReference>
<evidence type="ECO:0008006" key="6">
    <source>
        <dbReference type="Google" id="ProtNLM"/>
    </source>
</evidence>
<feature type="chain" id="PRO_5040754094" description="DUF1593-domain-containing protein" evidence="1">
    <location>
        <begin position="24"/>
        <end position="492"/>
    </location>
</feature>
<dbReference type="RefSeq" id="XP_056486733.1">
    <property type="nucleotide sequence ID" value="XM_056631182.1"/>
</dbReference>
<dbReference type="GO" id="GO:0016799">
    <property type="term" value="F:hydrolase activity, hydrolyzing N-glycosyl compounds"/>
    <property type="evidence" value="ECO:0007669"/>
    <property type="project" value="InterPro"/>
</dbReference>
<feature type="domain" description="Cellulose-binding Sde182 C-terminal" evidence="3">
    <location>
        <begin position="411"/>
        <end position="491"/>
    </location>
</feature>
<name>A0A9X0B7G0_9EURO</name>
<dbReference type="InterPro" id="IPR011483">
    <property type="entry name" value="Sde182_NH-like"/>
</dbReference>
<dbReference type="Gene3D" id="3.90.245.10">
    <property type="entry name" value="Ribonucleoside hydrolase-like"/>
    <property type="match status" value="1"/>
</dbReference>
<keyword evidence="5" id="KW-1185">Reference proteome</keyword>
<dbReference type="Gene3D" id="2.60.40.10">
    <property type="entry name" value="Immunoglobulins"/>
    <property type="match status" value="1"/>
</dbReference>
<sequence>MWSIVRLFLTLGLIATAVPAVFGHVASKPTKLRTVVTTDMEQDDLASLIRYLLYTNDLDTQGIIYSSSVWHWAGNGNGTSLRWTGTRTIQDKVLKAYAKVYPNLRRHDPSYPTPKELLSTVRIGNIDFEGEMNKDTAGSDLIKELLLDDDPRKLYLQVWGGTNTIARALKSIEDQYSKSRNWAQTKDRISRKAVIMASGFQDDTYADYIAPNWPQIRVEELSTGYALWAYNCNKGQGNVRGLPDDNLYFTGKWIRPNIEMGPYGKLYRAWLDGQSMPGDPEDVYGNKTKAAASWCKPLYPYDFLSEGDNVAFNPLLTTGIQDPANPNLGGWGGRAKQNSTSPDLWVMVQSEVGQNGSEVDLYTISRWIAPVQNDFAARMQWTVTPKYRNGNHAPAVKILNDGTVKGLPGDTVTLAGAVSDPDNDNVNTSWWQYLEEGTYPGTVSVAAQGKNRAIVKIPADAKRGQTISIILEGTDDGHFPLTRYDRVFVEVI</sequence>
<evidence type="ECO:0000313" key="4">
    <source>
        <dbReference type="EMBL" id="KAJ5391055.1"/>
    </source>
</evidence>
<dbReference type="OrthoDB" id="3592035at2759"/>
<dbReference type="GeneID" id="81370162"/>
<feature type="signal peptide" evidence="1">
    <location>
        <begin position="1"/>
        <end position="23"/>
    </location>
</feature>
<evidence type="ECO:0000259" key="2">
    <source>
        <dbReference type="Pfam" id="PF07632"/>
    </source>
</evidence>
<dbReference type="InterPro" id="IPR036452">
    <property type="entry name" value="Ribo_hydro-like"/>
</dbReference>
<organism evidence="4 5">
    <name type="scientific">Penicillium cosmopolitanum</name>
    <dbReference type="NCBI Taxonomy" id="1131564"/>
    <lineage>
        <taxon>Eukaryota</taxon>
        <taxon>Fungi</taxon>
        <taxon>Dikarya</taxon>
        <taxon>Ascomycota</taxon>
        <taxon>Pezizomycotina</taxon>
        <taxon>Eurotiomycetes</taxon>
        <taxon>Eurotiomycetidae</taxon>
        <taxon>Eurotiales</taxon>
        <taxon>Aspergillaceae</taxon>
        <taxon>Penicillium</taxon>
    </lineage>
</organism>
<reference evidence="4" key="2">
    <citation type="journal article" date="2023" name="IMA Fungus">
        <title>Comparative genomic study of the Penicillium genus elucidates a diverse pangenome and 15 lateral gene transfer events.</title>
        <authorList>
            <person name="Petersen C."/>
            <person name="Sorensen T."/>
            <person name="Nielsen M.R."/>
            <person name="Sondergaard T.E."/>
            <person name="Sorensen J.L."/>
            <person name="Fitzpatrick D.A."/>
            <person name="Frisvad J.C."/>
            <person name="Nielsen K.L."/>
        </authorList>
    </citation>
    <scope>NUCLEOTIDE SEQUENCE</scope>
    <source>
        <strain evidence="4">IBT 29677</strain>
    </source>
</reference>
<evidence type="ECO:0000256" key="1">
    <source>
        <dbReference type="SAM" id="SignalP"/>
    </source>
</evidence>
<gene>
    <name evidence="4" type="ORF">N7509_006545</name>
</gene>
<dbReference type="EMBL" id="JAPZBU010000008">
    <property type="protein sequence ID" value="KAJ5391055.1"/>
    <property type="molecule type" value="Genomic_DNA"/>
</dbReference>
<comment type="caution">
    <text evidence="4">The sequence shown here is derived from an EMBL/GenBank/DDBJ whole genome shotgun (WGS) entry which is preliminary data.</text>
</comment>
<dbReference type="AlphaFoldDB" id="A0A9X0B7G0"/>